<feature type="domain" description="NB-ARC" evidence="1">
    <location>
        <begin position="130"/>
        <end position="291"/>
    </location>
</feature>
<dbReference type="InterPro" id="IPR002182">
    <property type="entry name" value="NB-ARC"/>
</dbReference>
<dbReference type="InterPro" id="IPR027417">
    <property type="entry name" value="P-loop_NTPase"/>
</dbReference>
<dbReference type="RefSeq" id="WP_168004150.1">
    <property type="nucleotide sequence ID" value="NZ_JAATEO010000063.1"/>
</dbReference>
<organism evidence="2 3">
    <name type="scientific">Micromonospora thermarum</name>
    <dbReference type="NCBI Taxonomy" id="2720024"/>
    <lineage>
        <taxon>Bacteria</taxon>
        <taxon>Bacillati</taxon>
        <taxon>Actinomycetota</taxon>
        <taxon>Actinomycetes</taxon>
        <taxon>Micromonosporales</taxon>
        <taxon>Micromonosporaceae</taxon>
        <taxon>Micromonospora</taxon>
    </lineage>
</organism>
<dbReference type="PRINTS" id="PR00364">
    <property type="entry name" value="DISEASERSIST"/>
</dbReference>
<dbReference type="Proteomes" id="UP000783871">
    <property type="component" value="Unassembled WGS sequence"/>
</dbReference>
<gene>
    <name evidence="2" type="ORF">HCJ94_28775</name>
</gene>
<keyword evidence="3" id="KW-1185">Reference proteome</keyword>
<proteinExistence type="predicted"/>
<reference evidence="2 3" key="1">
    <citation type="submission" date="2020-03" db="EMBL/GenBank/DDBJ databases">
        <title>WGS of actinomycetes isolated from Thailand.</title>
        <authorList>
            <person name="Thawai C."/>
        </authorList>
    </citation>
    <scope>NUCLEOTIDE SEQUENCE [LARGE SCALE GENOMIC DNA]</scope>
    <source>
        <strain evidence="2 3">HSS6-12</strain>
    </source>
</reference>
<dbReference type="Gene3D" id="3.40.50.300">
    <property type="entry name" value="P-loop containing nucleotide triphosphate hydrolases"/>
    <property type="match status" value="1"/>
</dbReference>
<accession>A0ABX0ZF28</accession>
<evidence type="ECO:0000313" key="3">
    <source>
        <dbReference type="Proteomes" id="UP000783871"/>
    </source>
</evidence>
<protein>
    <recommendedName>
        <fullName evidence="1">NB-ARC domain-containing protein</fullName>
    </recommendedName>
</protein>
<sequence length="452" mass="47078">MIERPELPPGPLRDLKTVLYELYLRAEAPTLSDIAAEVAALADELDLPGAPKRDTIGRIIGGGDTLASQQDTVATAVVLARMTGREPAAVAEQVRDLWVRASMAPKPAEPLLRGYVPPPPPLMVGRSGAVAAVLARLTRASAGQAAVPVTVVRGWPGVGKSSLAAAVVRQPAVAQAFPDGVLWAALSEVADVRGQLEVWSSLVGTGPLDATSTVAVSAAVAAALRHRRVLLVVDDAWSAADAVPFLLGGTRGAALVTTRSTEVAHQLAADPAGIYQLAVLTDGAGLELMTHLAPDVVREHRDDTAMLVRELEGLPLALQVAGRLLAAEHQLGWGVSELLAELRDGARLLAAAAPADRSDIATATTPTIAALLAKSTDRLPEEIRIRFALLGAFAERPATFDGAAVGAVWQVPDPRPTLRVLAARGLVEPTGGGRFQLHALLSMHARDMLAAA</sequence>
<dbReference type="Pfam" id="PF00931">
    <property type="entry name" value="NB-ARC"/>
    <property type="match status" value="1"/>
</dbReference>
<comment type="caution">
    <text evidence="2">The sequence shown here is derived from an EMBL/GenBank/DDBJ whole genome shotgun (WGS) entry which is preliminary data.</text>
</comment>
<dbReference type="PANTHER" id="PTHR22845">
    <property type="entry name" value="APOPTOTIC PROTEASE-ACTIVATING FACTOR 1"/>
    <property type="match status" value="1"/>
</dbReference>
<dbReference type="EMBL" id="JAATEO010000063">
    <property type="protein sequence ID" value="NJP35844.1"/>
    <property type="molecule type" value="Genomic_DNA"/>
</dbReference>
<evidence type="ECO:0000259" key="1">
    <source>
        <dbReference type="Pfam" id="PF00931"/>
    </source>
</evidence>
<name>A0ABX0ZF28_9ACTN</name>
<evidence type="ECO:0000313" key="2">
    <source>
        <dbReference type="EMBL" id="NJP35844.1"/>
    </source>
</evidence>
<dbReference type="SUPFAM" id="SSF52540">
    <property type="entry name" value="P-loop containing nucleoside triphosphate hydrolases"/>
    <property type="match status" value="1"/>
</dbReference>
<dbReference type="PANTHER" id="PTHR22845:SF5">
    <property type="entry name" value="APOPTOTIC PROTEASE-ACTIVATING FACTOR 1"/>
    <property type="match status" value="1"/>
</dbReference>